<feature type="transmembrane region" description="Helical" evidence="1">
    <location>
        <begin position="501"/>
        <end position="521"/>
    </location>
</feature>
<feature type="transmembrane region" description="Helical" evidence="1">
    <location>
        <begin position="152"/>
        <end position="171"/>
    </location>
</feature>
<dbReference type="PANTHER" id="PTHR38454:SF1">
    <property type="entry name" value="INTEGRAL MEMBRANE PROTEIN"/>
    <property type="match status" value="1"/>
</dbReference>
<dbReference type="InterPro" id="IPR018580">
    <property type="entry name" value="Uncharacterised_YfhO"/>
</dbReference>
<evidence type="ECO:0000313" key="2">
    <source>
        <dbReference type="EMBL" id="SVB10339.1"/>
    </source>
</evidence>
<organism evidence="2">
    <name type="scientific">marine metagenome</name>
    <dbReference type="NCBI Taxonomy" id="408172"/>
    <lineage>
        <taxon>unclassified sequences</taxon>
        <taxon>metagenomes</taxon>
        <taxon>ecological metagenomes</taxon>
    </lineage>
</organism>
<feature type="non-terminal residue" evidence="2">
    <location>
        <position position="1"/>
    </location>
</feature>
<proteinExistence type="predicted"/>
<protein>
    <recommendedName>
        <fullName evidence="3">Membrane protein 6-pyruvoyl-tetrahydropterin synthase-related domain-containing protein</fullName>
    </recommendedName>
</protein>
<feature type="transmembrane region" description="Helical" evidence="1">
    <location>
        <begin position="183"/>
        <end position="202"/>
    </location>
</feature>
<name>A0A382B9K2_9ZZZZ</name>
<keyword evidence="1" id="KW-0812">Transmembrane</keyword>
<evidence type="ECO:0008006" key="3">
    <source>
        <dbReference type="Google" id="ProtNLM"/>
    </source>
</evidence>
<feature type="transmembrane region" description="Helical" evidence="1">
    <location>
        <begin position="254"/>
        <end position="271"/>
    </location>
</feature>
<feature type="transmembrane region" description="Helical" evidence="1">
    <location>
        <begin position="228"/>
        <end position="247"/>
    </location>
</feature>
<feature type="transmembrane region" description="Helical" evidence="1">
    <location>
        <begin position="87"/>
        <end position="104"/>
    </location>
</feature>
<reference evidence="2" key="1">
    <citation type="submission" date="2018-05" db="EMBL/GenBank/DDBJ databases">
        <authorList>
            <person name="Lanie J.A."/>
            <person name="Ng W.-L."/>
            <person name="Kazmierczak K.M."/>
            <person name="Andrzejewski T.M."/>
            <person name="Davidsen T.M."/>
            <person name="Wayne K.J."/>
            <person name="Tettelin H."/>
            <person name="Glass J.I."/>
            <person name="Rusch D."/>
            <person name="Podicherti R."/>
            <person name="Tsui H.-C.T."/>
            <person name="Winkler M.E."/>
        </authorList>
    </citation>
    <scope>NUCLEOTIDE SEQUENCE</scope>
</reference>
<evidence type="ECO:0000256" key="1">
    <source>
        <dbReference type="SAM" id="Phobius"/>
    </source>
</evidence>
<sequence>LLRLATVSTVVIITGVCLAAVNLLPLFDLINHTLRPNVTYEIATTYARHPQELITLLMPDFYGRAEPSNWDYWGPGWSEYGHFWETNSYFGILPLVFVCVSFTLKRTRLTFFMGILAILTCLLSLGDATPIFRVAYEAIPGFDRFRSPGRLNILSGFAVAILSGISIDALCRLTYAKRLHLMRIVKVACGLFVFAVIIYIAAEEPITVWLSGGTAFQDRAKEAMATQAGPFTLLLLLSIVFLFACSYHKIHHSVLVISAAVLIFFDLYAAGHEFNASPHGPAYYYPRSSIIKFLEKQQAEQAGRARTRDGANFLMRRNAGMLYRVFTLEGYVSPLRLANTTPPVYSDELMNVKYRIKVDQDSKNIGLAANPNTMPQAYIVRNYVVAADREAVTKAMADSTFDYRTTVTLDMAPSLKIAPESFPAMEQPSVVHYEPNNMRINVDMKEAGLLILGEVFYPEWQAYVDGRSERIYRANDTMRAIPLSAGTHTVELRYESGSFRIGVMISCVMLVVVLFNLGMLLRRRK</sequence>
<keyword evidence="1" id="KW-0472">Membrane</keyword>
<accession>A0A382B9K2</accession>
<dbReference type="PANTHER" id="PTHR38454">
    <property type="entry name" value="INTEGRAL MEMBRANE PROTEIN-RELATED"/>
    <property type="match status" value="1"/>
</dbReference>
<dbReference type="Pfam" id="PF09586">
    <property type="entry name" value="YfhO"/>
    <property type="match status" value="1"/>
</dbReference>
<gene>
    <name evidence="2" type="ORF">METZ01_LOCUS163193</name>
</gene>
<keyword evidence="1" id="KW-1133">Transmembrane helix</keyword>
<dbReference type="EMBL" id="UINC01028767">
    <property type="protein sequence ID" value="SVB10339.1"/>
    <property type="molecule type" value="Genomic_DNA"/>
</dbReference>
<dbReference type="AlphaFoldDB" id="A0A382B9K2"/>
<feature type="transmembrane region" description="Helical" evidence="1">
    <location>
        <begin position="111"/>
        <end position="132"/>
    </location>
</feature>